<dbReference type="InterPro" id="IPR000832">
    <property type="entry name" value="GPCR_2_secretin-like"/>
</dbReference>
<feature type="domain" description="GAIN-B" evidence="14">
    <location>
        <begin position="197"/>
        <end position="360"/>
    </location>
</feature>
<feature type="transmembrane region" description="Helical" evidence="13">
    <location>
        <begin position="403"/>
        <end position="419"/>
    </location>
</feature>
<feature type="transmembrane region" description="Helical" evidence="13">
    <location>
        <begin position="516"/>
        <end position="541"/>
    </location>
</feature>
<dbReference type="EMBL" id="JAAWVO010021078">
    <property type="protein sequence ID" value="MBN3315436.1"/>
    <property type="molecule type" value="Genomic_DNA"/>
</dbReference>
<dbReference type="GO" id="GO:0007166">
    <property type="term" value="P:cell surface receptor signaling pathway"/>
    <property type="evidence" value="ECO:0007669"/>
    <property type="project" value="InterPro"/>
</dbReference>
<comment type="caution">
    <text evidence="16">The sequence shown here is derived from an EMBL/GenBank/DDBJ whole genome shotgun (WGS) entry which is preliminary data.</text>
</comment>
<dbReference type="PRINTS" id="PR01128">
    <property type="entry name" value="EMR1HORMONER"/>
</dbReference>
<evidence type="ECO:0000256" key="9">
    <source>
        <dbReference type="ARBA" id="ARBA00022989"/>
    </source>
</evidence>
<dbReference type="InterPro" id="IPR000203">
    <property type="entry name" value="GPS"/>
</dbReference>
<keyword evidence="7" id="KW-0677">Repeat</keyword>
<evidence type="ECO:0000256" key="12">
    <source>
        <dbReference type="ARBA" id="ARBA00023180"/>
    </source>
</evidence>
<feature type="non-terminal residue" evidence="16">
    <location>
        <position position="1"/>
    </location>
</feature>
<feature type="transmembrane region" description="Helical" evidence="13">
    <location>
        <begin position="431"/>
        <end position="456"/>
    </location>
</feature>
<proteinExistence type="inferred from homology"/>
<dbReference type="PRINTS" id="PR00249">
    <property type="entry name" value="GPCRSECRETIN"/>
</dbReference>
<evidence type="ECO:0000256" key="10">
    <source>
        <dbReference type="ARBA" id="ARBA00023136"/>
    </source>
</evidence>
<dbReference type="InterPro" id="IPR017981">
    <property type="entry name" value="GPCR_2-like_7TM"/>
</dbReference>
<dbReference type="FunFam" id="1.20.1070.10:FF:000054">
    <property type="entry name" value="Adhesion G protein-coupled receptor E3"/>
    <property type="match status" value="1"/>
</dbReference>
<protein>
    <submittedName>
        <fullName evidence="16">AGRE1 protein</fullName>
    </submittedName>
</protein>
<comment type="similarity">
    <text evidence="2">Belongs to the G-protein coupled receptor 2 family. Adhesion G-protein coupled receptor (ADGR) subfamily.</text>
</comment>
<dbReference type="Proteomes" id="UP000736164">
    <property type="component" value="Unassembled WGS sequence"/>
</dbReference>
<dbReference type="Gene3D" id="2.60.220.50">
    <property type="match status" value="1"/>
</dbReference>
<dbReference type="PROSITE" id="PS50221">
    <property type="entry name" value="GAIN_B"/>
    <property type="match status" value="1"/>
</dbReference>
<accession>A0A8J7NQJ8</accession>
<evidence type="ECO:0000256" key="2">
    <source>
        <dbReference type="ARBA" id="ARBA00007343"/>
    </source>
</evidence>
<dbReference type="InterPro" id="IPR001740">
    <property type="entry name" value="GPCR_2_EMR1-like_rcpt"/>
</dbReference>
<dbReference type="InterPro" id="IPR057244">
    <property type="entry name" value="GAIN_B"/>
</dbReference>
<keyword evidence="10 13" id="KW-0472">Membrane</keyword>
<reference evidence="16" key="1">
    <citation type="journal article" date="2021" name="Cell">
        <title>Tracing the genetic footprints of vertebrate landing in non-teleost ray-finned fishes.</title>
        <authorList>
            <person name="Bi X."/>
            <person name="Wang K."/>
            <person name="Yang L."/>
            <person name="Pan H."/>
            <person name="Jiang H."/>
            <person name="Wei Q."/>
            <person name="Fang M."/>
            <person name="Yu H."/>
            <person name="Zhu C."/>
            <person name="Cai Y."/>
            <person name="He Y."/>
            <person name="Gan X."/>
            <person name="Zeng H."/>
            <person name="Yu D."/>
            <person name="Zhu Y."/>
            <person name="Jiang H."/>
            <person name="Qiu Q."/>
            <person name="Yang H."/>
            <person name="Zhang Y.E."/>
            <person name="Wang W."/>
            <person name="Zhu M."/>
            <person name="He S."/>
            <person name="Zhang G."/>
        </authorList>
    </citation>
    <scope>NUCLEOTIDE SEQUENCE</scope>
    <source>
        <strain evidence="16">Allg_001</strain>
    </source>
</reference>
<keyword evidence="3" id="KW-1003">Cell membrane</keyword>
<dbReference type="PROSITE" id="PS50261">
    <property type="entry name" value="G_PROTEIN_RECEP_F2_4"/>
    <property type="match status" value="1"/>
</dbReference>
<dbReference type="Pfam" id="PF23283">
    <property type="entry name" value="D8C_UMOD"/>
    <property type="match status" value="1"/>
</dbReference>
<evidence type="ECO:0000256" key="8">
    <source>
        <dbReference type="ARBA" id="ARBA00022837"/>
    </source>
</evidence>
<evidence type="ECO:0000256" key="1">
    <source>
        <dbReference type="ARBA" id="ARBA00004651"/>
    </source>
</evidence>
<keyword evidence="8" id="KW-0106">Calcium</keyword>
<evidence type="ECO:0000256" key="11">
    <source>
        <dbReference type="ARBA" id="ARBA00023157"/>
    </source>
</evidence>
<feature type="transmembrane region" description="Helical" evidence="13">
    <location>
        <begin position="476"/>
        <end position="496"/>
    </location>
</feature>
<dbReference type="GO" id="GO:0007189">
    <property type="term" value="P:adenylate cyclase-activating G protein-coupled receptor signaling pathway"/>
    <property type="evidence" value="ECO:0007669"/>
    <property type="project" value="TreeGrafter"/>
</dbReference>
<keyword evidence="17" id="KW-1185">Reference proteome</keyword>
<keyword evidence="5 13" id="KW-0812">Transmembrane</keyword>
<dbReference type="PANTHER" id="PTHR12011:SF469">
    <property type="entry name" value="ADHESION G PROTEIN-COUPLED RECEPTOR E1-RELATED"/>
    <property type="match status" value="1"/>
</dbReference>
<evidence type="ECO:0000259" key="14">
    <source>
        <dbReference type="PROSITE" id="PS50221"/>
    </source>
</evidence>
<dbReference type="GO" id="GO:0004930">
    <property type="term" value="F:G protein-coupled receptor activity"/>
    <property type="evidence" value="ECO:0007669"/>
    <property type="project" value="InterPro"/>
</dbReference>
<keyword evidence="12" id="KW-0325">Glycoprotein</keyword>
<dbReference type="Gene3D" id="1.20.1070.10">
    <property type="entry name" value="Rhodopsin 7-helix transmembrane proteins"/>
    <property type="match status" value="1"/>
</dbReference>
<dbReference type="Pfam" id="PF00002">
    <property type="entry name" value="7tm_2"/>
    <property type="match status" value="1"/>
</dbReference>
<sequence>PCTSYNFLNDSWRNTGYDYRNLGGISMCDYYMNGKWYRFSGAAGDVMPTDCVPEYHCGAAVPIWMNGTHPKESDGITEVEVCGHWDGKCCNQRSSVNVTLCPGGYYLYQLHSPFVFHFAFCTRKRHTTCEELCLPALPEVILTNISFPCEGVFHIIFHMQIVKNYLNAVMSTIKRLSDEKGAYARNAVLQTTEKLVSTLVPSTNKTAVNETILLNSLEARLIGGSEKTNILLLKSKANEMKINLTSIAKNNEVAFMSYTEMEQLLSVEFFENGNQSEMISDVITATLPKTKTTNLSEPVNFTLKHTKSHLENGLLTCVYWKETVWSVEGCTATYSNESHTVCSCTHLSTFALIMQMDKEHEVDDLLAFINKIAVSINLVCLALAILTFSFCTWNPKINNTARLNLSICLFLAHFIFVLGSSQTENKILCSAIAVILHYLFLGSFMWMYLEAIQIFLLVKSLKKVKVIQRQGLHYGYLLLIGYSTPAIIVGVSVGVFPNGYGNEKKCWLNNDNGFRWSFLGPVCYILVTSVLLFVSTVWNLLTVLAHMKSEISKIRDTRLMVFKTLAQFVILGCSWILAFVQESPMFFYMFLFLNSQQGTFIFLVHCLLNKEVIYFHGLSYLVYL</sequence>
<name>A0A8J7NQJ8_ATRSP</name>
<evidence type="ECO:0000256" key="4">
    <source>
        <dbReference type="ARBA" id="ARBA00022536"/>
    </source>
</evidence>
<keyword evidence="9 13" id="KW-1133">Transmembrane helix</keyword>
<evidence type="ECO:0000313" key="17">
    <source>
        <dbReference type="Proteomes" id="UP000736164"/>
    </source>
</evidence>
<evidence type="ECO:0000256" key="13">
    <source>
        <dbReference type="SAM" id="Phobius"/>
    </source>
</evidence>
<evidence type="ECO:0000259" key="15">
    <source>
        <dbReference type="PROSITE" id="PS50261"/>
    </source>
</evidence>
<evidence type="ECO:0000256" key="3">
    <source>
        <dbReference type="ARBA" id="ARBA00022475"/>
    </source>
</evidence>
<keyword evidence="6" id="KW-0732">Signal</keyword>
<dbReference type="InterPro" id="IPR046338">
    <property type="entry name" value="GAIN_dom_sf"/>
</dbReference>
<dbReference type="Pfam" id="PF01825">
    <property type="entry name" value="GPS"/>
    <property type="match status" value="1"/>
</dbReference>
<keyword evidence="11" id="KW-1015">Disulfide bond</keyword>
<evidence type="ECO:0000256" key="5">
    <source>
        <dbReference type="ARBA" id="ARBA00022692"/>
    </source>
</evidence>
<dbReference type="GO" id="GO:0005886">
    <property type="term" value="C:plasma membrane"/>
    <property type="evidence" value="ECO:0007669"/>
    <property type="project" value="UniProtKB-SubCell"/>
</dbReference>
<comment type="subcellular location">
    <subcellularLocation>
        <location evidence="1">Cell membrane</location>
        <topology evidence="1">Multi-pass membrane protein</topology>
    </subcellularLocation>
</comment>
<feature type="non-terminal residue" evidence="16">
    <location>
        <position position="624"/>
    </location>
</feature>
<gene>
    <name evidence="16" type="primary">Adgre1_4</name>
    <name evidence="16" type="ORF">GTO95_0001328</name>
</gene>
<dbReference type="AlphaFoldDB" id="A0A8J7NQJ8"/>
<dbReference type="InterPro" id="IPR057774">
    <property type="entry name" value="D8C_UMOD/GP2/OIT3-like"/>
</dbReference>
<keyword evidence="4" id="KW-0245">EGF-like domain</keyword>
<evidence type="ECO:0000313" key="16">
    <source>
        <dbReference type="EMBL" id="MBN3315436.1"/>
    </source>
</evidence>
<dbReference type="PANTHER" id="PTHR12011">
    <property type="entry name" value="ADHESION G-PROTEIN COUPLED RECEPTOR"/>
    <property type="match status" value="1"/>
</dbReference>
<feature type="transmembrane region" description="Helical" evidence="13">
    <location>
        <begin position="372"/>
        <end position="391"/>
    </location>
</feature>
<dbReference type="SMART" id="SM00303">
    <property type="entry name" value="GPS"/>
    <property type="match status" value="1"/>
</dbReference>
<feature type="domain" description="G-protein coupled receptors family 2 profile 2" evidence="15">
    <location>
        <begin position="366"/>
        <end position="609"/>
    </location>
</feature>
<feature type="transmembrane region" description="Helical" evidence="13">
    <location>
        <begin position="561"/>
        <end position="580"/>
    </location>
</feature>
<organism evidence="16 17">
    <name type="scientific">Atractosteus spatula</name>
    <name type="common">Alligator gar</name>
    <name type="synonym">Lepisosteus spatula</name>
    <dbReference type="NCBI Taxonomy" id="7917"/>
    <lineage>
        <taxon>Eukaryota</taxon>
        <taxon>Metazoa</taxon>
        <taxon>Chordata</taxon>
        <taxon>Craniata</taxon>
        <taxon>Vertebrata</taxon>
        <taxon>Euteleostomi</taxon>
        <taxon>Actinopterygii</taxon>
        <taxon>Neopterygii</taxon>
        <taxon>Holostei</taxon>
        <taxon>Semionotiformes</taxon>
        <taxon>Lepisosteidae</taxon>
        <taxon>Atractosteus</taxon>
    </lineage>
</organism>
<evidence type="ECO:0000256" key="6">
    <source>
        <dbReference type="ARBA" id="ARBA00022729"/>
    </source>
</evidence>
<evidence type="ECO:0000256" key="7">
    <source>
        <dbReference type="ARBA" id="ARBA00022737"/>
    </source>
</evidence>